<dbReference type="Gene3D" id="1.20.1050.10">
    <property type="match status" value="1"/>
</dbReference>
<organism evidence="1">
    <name type="scientific">Vibrio splendidus</name>
    <dbReference type="NCBI Taxonomy" id="29497"/>
    <lineage>
        <taxon>Bacteria</taxon>
        <taxon>Pseudomonadati</taxon>
        <taxon>Pseudomonadota</taxon>
        <taxon>Gammaproteobacteria</taxon>
        <taxon>Vibrionales</taxon>
        <taxon>Vibrionaceae</taxon>
        <taxon>Vibrio</taxon>
    </lineage>
</organism>
<accession>A0A0H3ZSQ0</accession>
<evidence type="ECO:0000313" key="1">
    <source>
        <dbReference type="EMBL" id="AKN36591.1"/>
    </source>
</evidence>
<reference evidence="1" key="1">
    <citation type="journal article" date="2015" name="MBio">
        <title>Eco-Evolutionary Dynamics of Episomes among Ecologically Cohesive Bacterial Populations.</title>
        <authorList>
            <person name="Xue H."/>
            <person name="Cordero O.X."/>
            <person name="Camas F.M."/>
            <person name="Trimble W."/>
            <person name="Meyer F."/>
            <person name="Guglielmini J."/>
            <person name="Rocha E.P."/>
            <person name="Polz M.F."/>
        </authorList>
    </citation>
    <scope>NUCLEOTIDE SEQUENCE</scope>
    <source>
        <strain evidence="1">1F_145</strain>
    </source>
</reference>
<dbReference type="AlphaFoldDB" id="A0A0H3ZSQ0"/>
<name>A0A0H3ZSQ0_VIBSP</name>
<dbReference type="InterPro" id="IPR036282">
    <property type="entry name" value="Glutathione-S-Trfase_C_sf"/>
</dbReference>
<dbReference type="SUPFAM" id="SSF47616">
    <property type="entry name" value="GST C-terminal domain-like"/>
    <property type="match status" value="1"/>
</dbReference>
<proteinExistence type="predicted"/>
<sequence>MLRDTDDIAKDVEGLIIEAKEILHLGCELQARLVDEALVFSLLRGFCSTTVIQWDSAVKNWLLSASHNTNIPLLK</sequence>
<protein>
    <submittedName>
        <fullName evidence="1">Glutaredoxin 2</fullName>
    </submittedName>
</protein>
<dbReference type="EMBL" id="KP795501">
    <property type="protein sequence ID" value="AKN36591.1"/>
    <property type="molecule type" value="Genomic_DNA"/>
</dbReference>